<dbReference type="Gene3D" id="3.40.710.10">
    <property type="entry name" value="DD-peptidase/beta-lactamase superfamily"/>
    <property type="match status" value="1"/>
</dbReference>
<dbReference type="InterPro" id="IPR001460">
    <property type="entry name" value="PCN-bd_Tpept"/>
</dbReference>
<feature type="transmembrane region" description="Helical" evidence="1">
    <location>
        <begin position="7"/>
        <end position="23"/>
    </location>
</feature>
<dbReference type="GO" id="GO:0005886">
    <property type="term" value="C:plasma membrane"/>
    <property type="evidence" value="ECO:0007669"/>
    <property type="project" value="TreeGrafter"/>
</dbReference>
<gene>
    <name evidence="4" type="ORF">SE18_18475</name>
</gene>
<dbReference type="Pfam" id="PF21922">
    <property type="entry name" value="PBP_dimer_2"/>
    <property type="match status" value="1"/>
</dbReference>
<dbReference type="RefSeq" id="WP_054535917.1">
    <property type="nucleotide sequence ID" value="NZ_LGKP01000025.1"/>
</dbReference>
<dbReference type="Proteomes" id="UP000050277">
    <property type="component" value="Unassembled WGS sequence"/>
</dbReference>
<dbReference type="Pfam" id="PF00905">
    <property type="entry name" value="Transpeptidase"/>
    <property type="match status" value="1"/>
</dbReference>
<evidence type="ECO:0000313" key="5">
    <source>
        <dbReference type="Proteomes" id="UP000050277"/>
    </source>
</evidence>
<keyword evidence="1" id="KW-0812">Transmembrane</keyword>
<evidence type="ECO:0000259" key="3">
    <source>
        <dbReference type="Pfam" id="PF21922"/>
    </source>
</evidence>
<dbReference type="PANTHER" id="PTHR30627:SF24">
    <property type="entry name" value="PENICILLIN-BINDING PROTEIN 4B"/>
    <property type="match status" value="1"/>
</dbReference>
<dbReference type="STRING" id="70996.SE18_18475"/>
<organism evidence="4 5">
    <name type="scientific">Herpetosiphon geysericola</name>
    <dbReference type="NCBI Taxonomy" id="70996"/>
    <lineage>
        <taxon>Bacteria</taxon>
        <taxon>Bacillati</taxon>
        <taxon>Chloroflexota</taxon>
        <taxon>Chloroflexia</taxon>
        <taxon>Herpetosiphonales</taxon>
        <taxon>Herpetosiphonaceae</taxon>
        <taxon>Herpetosiphon</taxon>
    </lineage>
</organism>
<keyword evidence="1" id="KW-0472">Membrane</keyword>
<dbReference type="InterPro" id="IPR012338">
    <property type="entry name" value="Beta-lactam/transpept-like"/>
</dbReference>
<dbReference type="InterPro" id="IPR054120">
    <property type="entry name" value="PBPA_dimer"/>
</dbReference>
<accession>A0A0N8GR60</accession>
<comment type="caution">
    <text evidence="4">The sequence shown here is derived from an EMBL/GenBank/DDBJ whole genome shotgun (WGS) entry which is preliminary data.</text>
</comment>
<keyword evidence="1" id="KW-1133">Transmembrane helix</keyword>
<reference evidence="4 5" key="1">
    <citation type="submission" date="2015-07" db="EMBL/GenBank/DDBJ databases">
        <title>Whole genome sequence of Herpetosiphon geysericola DSM 7119.</title>
        <authorList>
            <person name="Hemp J."/>
            <person name="Ward L.M."/>
            <person name="Pace L.A."/>
            <person name="Fischer W.W."/>
        </authorList>
    </citation>
    <scope>NUCLEOTIDE SEQUENCE [LARGE SCALE GENOMIC DNA]</scope>
    <source>
        <strain evidence="4 5">DSM 7119</strain>
    </source>
</reference>
<evidence type="ECO:0000259" key="2">
    <source>
        <dbReference type="Pfam" id="PF00905"/>
    </source>
</evidence>
<name>A0A0N8GR60_9CHLR</name>
<proteinExistence type="predicted"/>
<feature type="transmembrane region" description="Helical" evidence="1">
    <location>
        <begin position="60"/>
        <end position="79"/>
    </location>
</feature>
<dbReference type="OrthoDB" id="9804124at2"/>
<feature type="domain" description="Penicillin binding protein A dimerisation" evidence="3">
    <location>
        <begin position="116"/>
        <end position="202"/>
    </location>
</feature>
<sequence>MQRFLKSVAGLIAVGLIIYGMVPWSKEEHWLPCLWAATLLGGFAIWPIRTQRATGIYTATQNLALFMIIGFTMLTLQLLRTQVIRADEIYNRVVAEDDGNVTSNIRLVRSTNRIKRGAIFDSQGVTLAENVIVSDNRSYRTYPIANQYDMRAFGHTLGYVSSIYGLYGLESSYNEYLAGGKGNSWQNLQNQLFSRPREGNNVQLTINAQLQDRAFKALDGRVGSVVVIDVKTGAIRAMVSTPSFDPSQLTLRLDAEDYAAESDRVVNYWNSLISDESRPLVFRSTQGQYPPGSTFKTVTAIGVLNNPDVGKPEEITCPNELFPQEGVSVPVVNAVDDEAGYIAQKYGQKFGLDGVYAFSCNTAFAQYGIRLQSEGRNLLEDQARRFHIYPADELPDTGDLTDLPSAPSQLYGGEDGDDWWSQPVAIADTAYGQGRLLVTPLEMAMITQAIGNNGDMMKPYLVERVTTPQGSELYQARPRKIGDPMSVEVSQRIRVSMKAVIEQGWSGATVAGVPGYSVGGKSGTAENPLGAPHAWFISLAPLDDPKYAVAVMVENGGEGTSVGGSLAGIVMTAALEINP</sequence>
<feature type="transmembrane region" description="Helical" evidence="1">
    <location>
        <begin position="29"/>
        <end position="48"/>
    </location>
</feature>
<dbReference type="InterPro" id="IPR050515">
    <property type="entry name" value="Beta-lactam/transpept"/>
</dbReference>
<dbReference type="EMBL" id="LGKP01000025">
    <property type="protein sequence ID" value="KPL85594.1"/>
    <property type="molecule type" value="Genomic_DNA"/>
</dbReference>
<evidence type="ECO:0000256" key="1">
    <source>
        <dbReference type="SAM" id="Phobius"/>
    </source>
</evidence>
<dbReference type="GO" id="GO:0071972">
    <property type="term" value="F:peptidoglycan L,D-transpeptidase activity"/>
    <property type="evidence" value="ECO:0007669"/>
    <property type="project" value="TreeGrafter"/>
</dbReference>
<feature type="domain" description="Penicillin-binding protein transpeptidase" evidence="2">
    <location>
        <begin position="223"/>
        <end position="571"/>
    </location>
</feature>
<keyword evidence="5" id="KW-1185">Reference proteome</keyword>
<dbReference type="GO" id="GO:0071555">
    <property type="term" value="P:cell wall organization"/>
    <property type="evidence" value="ECO:0007669"/>
    <property type="project" value="TreeGrafter"/>
</dbReference>
<dbReference type="AlphaFoldDB" id="A0A0N8GR60"/>
<dbReference type="SUPFAM" id="SSF56601">
    <property type="entry name" value="beta-lactamase/transpeptidase-like"/>
    <property type="match status" value="1"/>
</dbReference>
<evidence type="ECO:0000313" key="4">
    <source>
        <dbReference type="EMBL" id="KPL85594.1"/>
    </source>
</evidence>
<protein>
    <submittedName>
        <fullName evidence="4">Uncharacterized protein</fullName>
    </submittedName>
</protein>
<dbReference type="GO" id="GO:0008658">
    <property type="term" value="F:penicillin binding"/>
    <property type="evidence" value="ECO:0007669"/>
    <property type="project" value="InterPro"/>
</dbReference>
<dbReference type="Gene3D" id="3.90.1310.10">
    <property type="entry name" value="Penicillin-binding protein 2a (Domain 2)"/>
    <property type="match status" value="1"/>
</dbReference>
<dbReference type="PANTHER" id="PTHR30627">
    <property type="entry name" value="PEPTIDOGLYCAN D,D-TRANSPEPTIDASE"/>
    <property type="match status" value="1"/>
</dbReference>